<comment type="caution">
    <text evidence="2">The sequence shown here is derived from an EMBL/GenBank/DDBJ whole genome shotgun (WGS) entry which is preliminary data.</text>
</comment>
<dbReference type="AlphaFoldDB" id="A0A090QMB3"/>
<evidence type="ECO:0000313" key="2">
    <source>
        <dbReference type="EMBL" id="GAL03378.1"/>
    </source>
</evidence>
<evidence type="ECO:0000256" key="1">
    <source>
        <dbReference type="SAM" id="Phobius"/>
    </source>
</evidence>
<evidence type="ECO:0000313" key="3">
    <source>
        <dbReference type="Proteomes" id="UP000029227"/>
    </source>
</evidence>
<organism evidence="2 3">
    <name type="scientific">Photobacterium aphoticum</name>
    <dbReference type="NCBI Taxonomy" id="754436"/>
    <lineage>
        <taxon>Bacteria</taxon>
        <taxon>Pseudomonadati</taxon>
        <taxon>Pseudomonadota</taxon>
        <taxon>Gammaproteobacteria</taxon>
        <taxon>Vibrionales</taxon>
        <taxon>Vibrionaceae</taxon>
        <taxon>Photobacterium</taxon>
    </lineage>
</organism>
<reference evidence="2 3" key="1">
    <citation type="journal article" date="2014" name="Genome Announc.">
        <title>Draft Genome Sequences of Two Vibrionaceae Species, Vibrio ponticus C121 and Photobacterium aphoticum C119, Isolated as Coral Reef Microbiota.</title>
        <authorList>
            <person name="Al-saari N."/>
            <person name="Meirelles P.M."/>
            <person name="Mino S."/>
            <person name="Suda W."/>
            <person name="Oshima K."/>
            <person name="Hattori M."/>
            <person name="Ohkuma M."/>
            <person name="Thompson F.L."/>
            <person name="Gomez-Gil B."/>
            <person name="Sawabe T."/>
            <person name="Sawabe T."/>
        </authorList>
    </citation>
    <scope>NUCLEOTIDE SEQUENCE [LARGE SCALE GENOMIC DNA]</scope>
    <source>
        <strain evidence="2 3">JCM 19237</strain>
    </source>
</reference>
<sequence length="132" mass="14451">MATDMDQQAVGTKNWIAFTVISLSMIGLVFFMFSNMDIGQNIVYAIGLAAIGYFISLMIKANKADALKMGTILIMTALTTAFFVYYGQMMTSMTLVTINTMRGDLFGMIPIAPEASMAMNHCGASSVVRWFL</sequence>
<protein>
    <submittedName>
        <fullName evidence="2">Di-/tripeptide transporter</fullName>
    </submittedName>
</protein>
<feature type="transmembrane region" description="Helical" evidence="1">
    <location>
        <begin position="67"/>
        <end position="86"/>
    </location>
</feature>
<dbReference type="InterPro" id="IPR036259">
    <property type="entry name" value="MFS_trans_sf"/>
</dbReference>
<feature type="transmembrane region" description="Helical" evidence="1">
    <location>
        <begin position="42"/>
        <end position="61"/>
    </location>
</feature>
<feature type="transmembrane region" description="Helical" evidence="1">
    <location>
        <begin position="15"/>
        <end position="33"/>
    </location>
</feature>
<dbReference type="Proteomes" id="UP000029227">
    <property type="component" value="Unassembled WGS sequence"/>
</dbReference>
<proteinExistence type="predicted"/>
<dbReference type="Gene3D" id="1.20.1250.20">
    <property type="entry name" value="MFS general substrate transporter like domains"/>
    <property type="match status" value="1"/>
</dbReference>
<gene>
    <name evidence="2" type="ORF">JCM19237_6271</name>
</gene>
<name>A0A090QMB3_9GAMM</name>
<dbReference type="eggNOG" id="COG3104">
    <property type="taxonomic scope" value="Bacteria"/>
</dbReference>
<dbReference type="EMBL" id="BBMN01000001">
    <property type="protein sequence ID" value="GAL03378.1"/>
    <property type="molecule type" value="Genomic_DNA"/>
</dbReference>
<keyword evidence="1" id="KW-1133">Transmembrane helix</keyword>
<dbReference type="STRING" id="754436.JCM19237_6271"/>
<keyword evidence="1" id="KW-0472">Membrane</keyword>
<accession>A0A090QMB3</accession>
<keyword evidence="1" id="KW-0812">Transmembrane</keyword>